<sequence length="254" mass="27321">MTLAAQIPLDLGHRAAMGCEDFLVAPSNGEAVAWLDRWPSWPAPALTLYGPDGCGKTHLGHVWRARSHAPIALGEALDQIDPHALLARANAVVVEDADRVAGAPAREEALFHLYNLARDSGGHLLLLSRRPPSRWRMKLADLRSRIKAAPAVGVEAPDDALLAAVLVKLFADRQLRPGMDLITYLLTRMERSLEAAGRVVAALDRASLAAHRPLTVPLAREVLAGLEAGKGGDEDGSGNRRTPRHRVRSQQGTG</sequence>
<proteinExistence type="predicted"/>
<dbReference type="InterPro" id="IPR055199">
    <property type="entry name" value="Hda_lid"/>
</dbReference>
<gene>
    <name evidence="3" type="ORF">ABAZ39_19580</name>
</gene>
<evidence type="ECO:0000256" key="1">
    <source>
        <dbReference type="SAM" id="MobiDB-lite"/>
    </source>
</evidence>
<evidence type="ECO:0000259" key="2">
    <source>
        <dbReference type="Pfam" id="PF22688"/>
    </source>
</evidence>
<keyword evidence="3" id="KW-0614">Plasmid</keyword>
<feature type="domain" description="Hda lid" evidence="2">
    <location>
        <begin position="172"/>
        <end position="223"/>
    </location>
</feature>
<dbReference type="Proteomes" id="UP000027186">
    <property type="component" value="Plasmid AbAZ39_p1"/>
</dbReference>
<dbReference type="Gene3D" id="3.40.50.300">
    <property type="entry name" value="P-loop containing nucleotide triphosphate hydrolases"/>
    <property type="match status" value="1"/>
</dbReference>
<dbReference type="SUPFAM" id="SSF52540">
    <property type="entry name" value="P-loop containing nucleoside triphosphate hydrolases"/>
    <property type="match status" value="1"/>
</dbReference>
<evidence type="ECO:0000313" key="4">
    <source>
        <dbReference type="Proteomes" id="UP000027186"/>
    </source>
</evidence>
<dbReference type="RefSeq" id="WP_051658264.1">
    <property type="nucleotide sequence ID" value="NZ_CP007794.1"/>
</dbReference>
<dbReference type="PANTHER" id="PTHR30050:SF5">
    <property type="entry name" value="DNAA REGULATORY INACTIVATOR HDA"/>
    <property type="match status" value="1"/>
</dbReference>
<dbReference type="GO" id="GO:0005886">
    <property type="term" value="C:plasma membrane"/>
    <property type="evidence" value="ECO:0007669"/>
    <property type="project" value="TreeGrafter"/>
</dbReference>
<dbReference type="KEGG" id="abq:ABAZ39_19580"/>
<geneLocation type="plasmid" evidence="3 4">
    <name>AbAZ39_p1</name>
</geneLocation>
<organism evidence="3 4">
    <name type="scientific">Azospirillum argentinense</name>
    <dbReference type="NCBI Taxonomy" id="2970906"/>
    <lineage>
        <taxon>Bacteria</taxon>
        <taxon>Pseudomonadati</taxon>
        <taxon>Pseudomonadota</taxon>
        <taxon>Alphaproteobacteria</taxon>
        <taxon>Rhodospirillales</taxon>
        <taxon>Azospirillaceae</taxon>
        <taxon>Azospirillum</taxon>
    </lineage>
</organism>
<dbReference type="Pfam" id="PF22688">
    <property type="entry name" value="Hda_lid"/>
    <property type="match status" value="1"/>
</dbReference>
<accession>A0A060DMZ1</accession>
<dbReference type="InterPro" id="IPR027417">
    <property type="entry name" value="P-loop_NTPase"/>
</dbReference>
<dbReference type="GO" id="GO:0003688">
    <property type="term" value="F:DNA replication origin binding"/>
    <property type="evidence" value="ECO:0007669"/>
    <property type="project" value="TreeGrafter"/>
</dbReference>
<dbReference type="EMBL" id="CP007794">
    <property type="protein sequence ID" value="AIB14130.1"/>
    <property type="molecule type" value="Genomic_DNA"/>
</dbReference>
<dbReference type="Gene3D" id="1.10.8.60">
    <property type="match status" value="1"/>
</dbReference>
<dbReference type="PANTHER" id="PTHR30050">
    <property type="entry name" value="CHROMOSOMAL REPLICATION INITIATOR PROTEIN DNAA"/>
    <property type="match status" value="1"/>
</dbReference>
<feature type="region of interest" description="Disordered" evidence="1">
    <location>
        <begin position="227"/>
        <end position="254"/>
    </location>
</feature>
<dbReference type="GO" id="GO:0006270">
    <property type="term" value="P:DNA replication initiation"/>
    <property type="evidence" value="ECO:0007669"/>
    <property type="project" value="TreeGrafter"/>
</dbReference>
<name>A0A060DMZ1_9PROT</name>
<protein>
    <submittedName>
        <fullName evidence="3">DNA replication protein</fullName>
    </submittedName>
</protein>
<reference evidence="3 4" key="1">
    <citation type="journal article" date="2014" name="Genome Announc.">
        <title>Complete Genome Sequence of the Model Rhizosphere Strain Azospirillum brasilense Az39, Successfully Applied in Agriculture.</title>
        <authorList>
            <person name="Rivera D."/>
            <person name="Revale S."/>
            <person name="Molina R."/>
            <person name="Gualpa J."/>
            <person name="Puente M."/>
            <person name="Maroniche G."/>
            <person name="Paris G."/>
            <person name="Baker D."/>
            <person name="Clavijo B."/>
            <person name="McLay K."/>
            <person name="Spaepen S."/>
            <person name="Perticari A."/>
            <person name="Vazquez M."/>
            <person name="Wisniewski-Dye F."/>
            <person name="Watkins C."/>
            <person name="Martinez-Abarca F."/>
            <person name="Vanderleyden J."/>
            <person name="Cassan F."/>
        </authorList>
    </citation>
    <scope>NUCLEOTIDE SEQUENCE [LARGE SCALE GENOMIC DNA]</scope>
    <source>
        <strain evidence="3 4">Az39</strain>
        <plasmid evidence="3">AbAZ39_p1</plasmid>
    </source>
</reference>
<evidence type="ECO:0000313" key="3">
    <source>
        <dbReference type="EMBL" id="AIB14130.1"/>
    </source>
</evidence>
<dbReference type="AlphaFoldDB" id="A0A060DMZ1"/>